<accession>A0A2N5XTY1</accession>
<protein>
    <submittedName>
        <fullName evidence="1">Uncharacterized protein</fullName>
    </submittedName>
</protein>
<evidence type="ECO:0000313" key="2">
    <source>
        <dbReference type="Proteomes" id="UP000234881"/>
    </source>
</evidence>
<sequence>MIMTLIQTHSMTLNRQQLVSLLDVKESAFDHARAKLEDNHFPKRLPGILRWSRPAVIAWIKASGNLDMMNRILIGDPQEREDQDLPIPDIAADLAARYGGIEA</sequence>
<reference evidence="1 2" key="1">
    <citation type="submission" date="2018-01" db="EMBL/GenBank/DDBJ databases">
        <title>The draft genome sequence of Cohaesibacter sp. H1304.</title>
        <authorList>
            <person name="Wang N.-N."/>
            <person name="Du Z.-J."/>
        </authorList>
    </citation>
    <scope>NUCLEOTIDE SEQUENCE [LARGE SCALE GENOMIC DNA]</scope>
    <source>
        <strain evidence="1 2">H1304</strain>
    </source>
</reference>
<dbReference type="EMBL" id="PKUQ01000013">
    <property type="protein sequence ID" value="PLW77868.1"/>
    <property type="molecule type" value="Genomic_DNA"/>
</dbReference>
<keyword evidence="2" id="KW-1185">Reference proteome</keyword>
<name>A0A2N5XTY1_9HYPH</name>
<proteinExistence type="predicted"/>
<evidence type="ECO:0000313" key="1">
    <source>
        <dbReference type="EMBL" id="PLW77868.1"/>
    </source>
</evidence>
<dbReference type="AlphaFoldDB" id="A0A2N5XTY1"/>
<comment type="caution">
    <text evidence="1">The sequence shown here is derived from an EMBL/GenBank/DDBJ whole genome shotgun (WGS) entry which is preliminary data.</text>
</comment>
<dbReference type="Proteomes" id="UP000234881">
    <property type="component" value="Unassembled WGS sequence"/>
</dbReference>
<organism evidence="1 2">
    <name type="scientific">Cohaesibacter celericrescens</name>
    <dbReference type="NCBI Taxonomy" id="2067669"/>
    <lineage>
        <taxon>Bacteria</taxon>
        <taxon>Pseudomonadati</taxon>
        <taxon>Pseudomonadota</taxon>
        <taxon>Alphaproteobacteria</taxon>
        <taxon>Hyphomicrobiales</taxon>
        <taxon>Cohaesibacteraceae</taxon>
    </lineage>
</organism>
<gene>
    <name evidence="1" type="ORF">C0081_07010</name>
</gene>